<comment type="caution">
    <text evidence="1">The sequence shown here is derived from an EMBL/GenBank/DDBJ whole genome shotgun (WGS) entry which is preliminary data.</text>
</comment>
<evidence type="ECO:0008006" key="5">
    <source>
        <dbReference type="Google" id="ProtNLM"/>
    </source>
</evidence>
<protein>
    <recommendedName>
        <fullName evidence="5">Lipoprotein</fullName>
    </recommendedName>
</protein>
<evidence type="ECO:0000313" key="2">
    <source>
        <dbReference type="EMBL" id="PJZ61427.1"/>
    </source>
</evidence>
<dbReference type="NCBIfam" id="NF047489">
    <property type="entry name" value="adhesinLsa23"/>
    <property type="match status" value="1"/>
</dbReference>
<evidence type="ECO:0000313" key="1">
    <source>
        <dbReference type="EMBL" id="PJZ54764.1"/>
    </source>
</evidence>
<dbReference type="Proteomes" id="UP000232188">
    <property type="component" value="Unassembled WGS sequence"/>
</dbReference>
<name>A0A2M9YTB7_9LEPT</name>
<proteinExistence type="predicted"/>
<dbReference type="EMBL" id="NPDU01000032">
    <property type="protein sequence ID" value="PJZ61427.1"/>
    <property type="molecule type" value="Genomic_DNA"/>
</dbReference>
<accession>A0A2M9YTB7</accession>
<keyword evidence="3" id="KW-1185">Reference proteome</keyword>
<gene>
    <name evidence="2" type="ORF">CH376_13075</name>
    <name evidence="1" type="ORF">CH380_03350</name>
</gene>
<dbReference type="Proteomes" id="UP000232149">
    <property type="component" value="Unassembled WGS sequence"/>
</dbReference>
<dbReference type="RefSeq" id="WP_100784311.1">
    <property type="nucleotide sequence ID" value="NZ_NPDU01000032.1"/>
</dbReference>
<dbReference type="AlphaFoldDB" id="A0A2M9YTB7"/>
<organism evidence="1 4">
    <name type="scientific">Leptospira adleri</name>
    <dbReference type="NCBI Taxonomy" id="2023186"/>
    <lineage>
        <taxon>Bacteria</taxon>
        <taxon>Pseudomonadati</taxon>
        <taxon>Spirochaetota</taxon>
        <taxon>Spirochaetia</taxon>
        <taxon>Leptospirales</taxon>
        <taxon>Leptospiraceae</taxon>
        <taxon>Leptospira</taxon>
    </lineage>
</organism>
<evidence type="ECO:0000313" key="3">
    <source>
        <dbReference type="Proteomes" id="UP000232149"/>
    </source>
</evidence>
<dbReference type="PROSITE" id="PS51257">
    <property type="entry name" value="PROKAR_LIPOPROTEIN"/>
    <property type="match status" value="1"/>
</dbReference>
<sequence length="203" mass="23750">MFSQKILIFSFFLFWIAGCKIGKSELPDFNGNPECKSEELPIFVQPENDIDDGNSLEVVYCSARETPSGKRIELSLVFQDERHPSPWKDFVYRIYRKFRYGRSKDIESLRVQFSEKGEWSAIHLKNVYSGDQTFDADPVSHLDSILKPDLMKLENKRPILYVNTWNHMFSETDRNPGLPKKNWSDFEIRFGTREDLDGFYGGK</sequence>
<dbReference type="EMBL" id="NPDV01000002">
    <property type="protein sequence ID" value="PJZ54764.1"/>
    <property type="molecule type" value="Genomic_DNA"/>
</dbReference>
<evidence type="ECO:0000313" key="4">
    <source>
        <dbReference type="Proteomes" id="UP000232188"/>
    </source>
</evidence>
<reference evidence="3 4" key="1">
    <citation type="submission" date="2017-07" db="EMBL/GenBank/DDBJ databases">
        <title>Leptospira spp. isolated from tropical soils.</title>
        <authorList>
            <person name="Thibeaux R."/>
            <person name="Iraola G."/>
            <person name="Ferres I."/>
            <person name="Bierque E."/>
            <person name="Girault D."/>
            <person name="Soupe-Gilbert M.-E."/>
            <person name="Picardeau M."/>
            <person name="Goarant C."/>
        </authorList>
    </citation>
    <scope>NUCLEOTIDE SEQUENCE [LARGE SCALE GENOMIC DNA]</scope>
    <source>
        <strain evidence="1 4">FH2-B-C1</strain>
        <strain evidence="2 3">FH2-B-D1</strain>
    </source>
</reference>